<dbReference type="AlphaFoldDB" id="A0AAV3T3F6"/>
<organism evidence="2 3">
    <name type="scientific">Salarchaeum japonicum</name>
    <dbReference type="NCBI Taxonomy" id="555573"/>
    <lineage>
        <taxon>Archaea</taxon>
        <taxon>Methanobacteriati</taxon>
        <taxon>Methanobacteriota</taxon>
        <taxon>Stenosarchaea group</taxon>
        <taxon>Halobacteria</taxon>
        <taxon>Halobacteriales</taxon>
        <taxon>Halobacteriaceae</taxon>
    </lineage>
</organism>
<dbReference type="EMBL" id="BAAADU010000002">
    <property type="protein sequence ID" value="GAA0657200.1"/>
    <property type="molecule type" value="Genomic_DNA"/>
</dbReference>
<reference evidence="2 3" key="1">
    <citation type="journal article" date="2019" name="Int. J. Syst. Evol. Microbiol.">
        <title>The Global Catalogue of Microorganisms (GCM) 10K type strain sequencing project: providing services to taxonomists for standard genome sequencing and annotation.</title>
        <authorList>
            <consortium name="The Broad Institute Genomics Platform"/>
            <consortium name="The Broad Institute Genome Sequencing Center for Infectious Disease"/>
            <person name="Wu L."/>
            <person name="Ma J."/>
        </authorList>
    </citation>
    <scope>NUCLEOTIDE SEQUENCE [LARGE SCALE GENOMIC DNA]</scope>
    <source>
        <strain evidence="2 3">JCM 16327</strain>
    </source>
</reference>
<feature type="region of interest" description="Disordered" evidence="1">
    <location>
        <begin position="212"/>
        <end position="240"/>
    </location>
</feature>
<evidence type="ECO:0000256" key="1">
    <source>
        <dbReference type="SAM" id="MobiDB-lite"/>
    </source>
</evidence>
<sequence>MERRALLALGGSALATTLAGCSSLGDADSTTPRGSTTNSEQTTPRTPSASLRNGSFESDWQGWTVGRRLPDDPNEPGTRPVASEAGVSTRYASDGETSLRVFIDGSQDDGTVWVEQPVDLSQYDYLAVDYQVSTSFNEILQAAVYTGPEPESGLEERQFDRSHSLAGHDAAGWKTFVYDVTHDADGIVAVGFNIVWETGAVGFLDNVRLTNATPTTVSPTTTPTTESSGTRSETSMERTR</sequence>
<dbReference type="PROSITE" id="PS51257">
    <property type="entry name" value="PROKAR_LIPOPROTEIN"/>
    <property type="match status" value="1"/>
</dbReference>
<evidence type="ECO:0008006" key="4">
    <source>
        <dbReference type="Google" id="ProtNLM"/>
    </source>
</evidence>
<gene>
    <name evidence="2" type="ORF">GCM10009019_21630</name>
</gene>
<keyword evidence="3" id="KW-1185">Reference proteome</keyword>
<dbReference type="Proteomes" id="UP001500194">
    <property type="component" value="Unassembled WGS sequence"/>
</dbReference>
<accession>A0AAV3T3F6</accession>
<dbReference type="GeneID" id="68573157"/>
<feature type="compositionally biased region" description="Polar residues" evidence="1">
    <location>
        <begin position="28"/>
        <end position="58"/>
    </location>
</feature>
<evidence type="ECO:0000313" key="2">
    <source>
        <dbReference type="EMBL" id="GAA0657200.1"/>
    </source>
</evidence>
<dbReference type="Gene3D" id="2.60.120.260">
    <property type="entry name" value="Galactose-binding domain-like"/>
    <property type="match status" value="1"/>
</dbReference>
<evidence type="ECO:0000313" key="3">
    <source>
        <dbReference type="Proteomes" id="UP001500194"/>
    </source>
</evidence>
<dbReference type="RefSeq" id="WP_227259744.1">
    <property type="nucleotide sequence ID" value="NZ_BAAADU010000002.1"/>
</dbReference>
<name>A0AAV3T3F6_9EURY</name>
<protein>
    <recommendedName>
        <fullName evidence="4">CBM11 domain-containing protein</fullName>
    </recommendedName>
</protein>
<feature type="compositionally biased region" description="Low complexity" evidence="1">
    <location>
        <begin position="213"/>
        <end position="233"/>
    </location>
</feature>
<comment type="caution">
    <text evidence="2">The sequence shown here is derived from an EMBL/GenBank/DDBJ whole genome shotgun (WGS) entry which is preliminary data.</text>
</comment>
<proteinExistence type="predicted"/>
<feature type="region of interest" description="Disordered" evidence="1">
    <location>
        <begin position="22"/>
        <end position="91"/>
    </location>
</feature>